<keyword evidence="1" id="KW-0547">Nucleotide-binding</keyword>
<dbReference type="GeneID" id="106806609"/>
<dbReference type="Proteomes" id="UP000695022">
    <property type="component" value="Unplaced"/>
</dbReference>
<keyword evidence="2" id="KW-0342">GTP-binding</keyword>
<organism evidence="4 5">
    <name type="scientific">Priapulus caudatus</name>
    <name type="common">Priapulid worm</name>
    <dbReference type="NCBI Taxonomy" id="37621"/>
    <lineage>
        <taxon>Eukaryota</taxon>
        <taxon>Metazoa</taxon>
        <taxon>Ecdysozoa</taxon>
        <taxon>Scalidophora</taxon>
        <taxon>Priapulida</taxon>
        <taxon>Priapulimorpha</taxon>
        <taxon>Priapulimorphida</taxon>
        <taxon>Priapulidae</taxon>
        <taxon>Priapulus</taxon>
    </lineage>
</organism>
<dbReference type="SMART" id="SM00175">
    <property type="entry name" value="RAB"/>
    <property type="match status" value="1"/>
</dbReference>
<proteinExistence type="predicted"/>
<dbReference type="Pfam" id="PF00071">
    <property type="entry name" value="Ras"/>
    <property type="match status" value="1"/>
</dbReference>
<evidence type="ECO:0000313" key="5">
    <source>
        <dbReference type="RefSeq" id="XP_014664094.1"/>
    </source>
</evidence>
<dbReference type="PROSITE" id="PS51419">
    <property type="entry name" value="RAB"/>
    <property type="match status" value="1"/>
</dbReference>
<accession>A0ABM1DVX3</accession>
<protein>
    <submittedName>
        <fullName evidence="5">GTP-binding protein Rit1-like</fullName>
    </submittedName>
</protein>
<reference evidence="5" key="1">
    <citation type="submission" date="2025-08" db="UniProtKB">
        <authorList>
            <consortium name="RefSeq"/>
        </authorList>
    </citation>
    <scope>IDENTIFICATION</scope>
</reference>
<dbReference type="SMART" id="SM00173">
    <property type="entry name" value="RAS"/>
    <property type="match status" value="1"/>
</dbReference>
<dbReference type="InterPro" id="IPR001806">
    <property type="entry name" value="Small_GTPase"/>
</dbReference>
<dbReference type="InterPro" id="IPR027417">
    <property type="entry name" value="P-loop_NTPase"/>
</dbReference>
<dbReference type="InterPro" id="IPR005225">
    <property type="entry name" value="Small_GTP-bd"/>
</dbReference>
<dbReference type="PROSITE" id="PS51421">
    <property type="entry name" value="RAS"/>
    <property type="match status" value="1"/>
</dbReference>
<dbReference type="SUPFAM" id="SSF52540">
    <property type="entry name" value="P-loop containing nucleoside triphosphate hydrolases"/>
    <property type="match status" value="1"/>
</dbReference>
<keyword evidence="4" id="KW-1185">Reference proteome</keyword>
<dbReference type="PANTHER" id="PTHR24070">
    <property type="entry name" value="RAS, DI-RAS, AND RHEB FAMILY MEMBERS OF SMALL GTPASE SUPERFAMILY"/>
    <property type="match status" value="1"/>
</dbReference>
<dbReference type="RefSeq" id="XP_014664094.1">
    <property type="nucleotide sequence ID" value="XM_014808608.1"/>
</dbReference>
<evidence type="ECO:0000256" key="3">
    <source>
        <dbReference type="SAM" id="MobiDB-lite"/>
    </source>
</evidence>
<evidence type="ECO:0000256" key="1">
    <source>
        <dbReference type="ARBA" id="ARBA00022741"/>
    </source>
</evidence>
<feature type="compositionally biased region" description="Pro residues" evidence="3">
    <location>
        <begin position="15"/>
        <end position="26"/>
    </location>
</feature>
<dbReference type="Gene3D" id="3.40.50.300">
    <property type="entry name" value="P-loop containing nucleotide triphosphate hydrolases"/>
    <property type="match status" value="1"/>
</dbReference>
<feature type="region of interest" description="Disordered" evidence="3">
    <location>
        <begin position="1"/>
        <end position="30"/>
    </location>
</feature>
<sequence length="245" mass="27483">MSAADSEDDGCLSPPQSPGPGGPPLSPSARALNSQSHIYKIVILGEGGVGKSALTMQFVSHSFLDFHDPTIEDAYQKQARIDGEPALLDILDTAGQVEFTAMRDQYMRGGEGFVLCYSITDRHSYDEIIEYKKQIQRVQHREDVPVVLVGNKYDLQEHMRQVAADEGKALAQQWDCPFYETSAALRHFVDDVFHALVREIRKRRRAEVLALERRNKKKNRGKRIKAMLTGVFKKSADSESESSSK</sequence>
<dbReference type="NCBIfam" id="TIGR00231">
    <property type="entry name" value="small_GTP"/>
    <property type="match status" value="1"/>
</dbReference>
<dbReference type="SMART" id="SM00176">
    <property type="entry name" value="RAN"/>
    <property type="match status" value="1"/>
</dbReference>
<feature type="compositionally biased region" description="Acidic residues" evidence="3">
    <location>
        <begin position="1"/>
        <end position="10"/>
    </location>
</feature>
<dbReference type="PROSITE" id="PS51420">
    <property type="entry name" value="RHO"/>
    <property type="match status" value="1"/>
</dbReference>
<gene>
    <name evidence="5" type="primary">LOC106806609</name>
</gene>
<evidence type="ECO:0000256" key="2">
    <source>
        <dbReference type="ARBA" id="ARBA00023134"/>
    </source>
</evidence>
<dbReference type="PRINTS" id="PR00449">
    <property type="entry name" value="RASTRNSFRMNG"/>
</dbReference>
<evidence type="ECO:0000313" key="4">
    <source>
        <dbReference type="Proteomes" id="UP000695022"/>
    </source>
</evidence>
<dbReference type="SMART" id="SM00174">
    <property type="entry name" value="RHO"/>
    <property type="match status" value="1"/>
</dbReference>
<dbReference type="InterPro" id="IPR020849">
    <property type="entry name" value="Small_GTPase_Ras-type"/>
</dbReference>
<name>A0ABM1DVX3_PRICU</name>